<reference evidence="1" key="1">
    <citation type="submission" date="2019-12" db="EMBL/GenBank/DDBJ databases">
        <title>Clostridiaceae gen. nov. sp. nov., isolated from sediment in Xinjiang, China.</title>
        <authorList>
            <person name="Zhang R."/>
        </authorList>
    </citation>
    <scope>NUCLEOTIDE SEQUENCE</scope>
    <source>
        <strain evidence="1">D2Q-11</strain>
    </source>
</reference>
<organism evidence="1 2">
    <name type="scientific">Anaeromonas frigoriresistens</name>
    <dbReference type="NCBI Taxonomy" id="2683708"/>
    <lineage>
        <taxon>Bacteria</taxon>
        <taxon>Bacillati</taxon>
        <taxon>Bacillota</taxon>
        <taxon>Tissierellia</taxon>
        <taxon>Tissierellales</taxon>
        <taxon>Thermohalobacteraceae</taxon>
        <taxon>Anaeromonas</taxon>
    </lineage>
</organism>
<name>A0A942UR34_9FIRM</name>
<comment type="caution">
    <text evidence="1">The sequence shown here is derived from an EMBL/GenBank/DDBJ whole genome shotgun (WGS) entry which is preliminary data.</text>
</comment>
<dbReference type="EMBL" id="WSFT01000021">
    <property type="protein sequence ID" value="MBS4537719.1"/>
    <property type="molecule type" value="Genomic_DNA"/>
</dbReference>
<accession>A0A942UR34</accession>
<dbReference type="AlphaFoldDB" id="A0A942UR34"/>
<dbReference type="RefSeq" id="WP_203365649.1">
    <property type="nucleotide sequence ID" value="NZ_WSFT01000021.1"/>
</dbReference>
<dbReference type="Proteomes" id="UP000724672">
    <property type="component" value="Unassembled WGS sequence"/>
</dbReference>
<protein>
    <submittedName>
        <fullName evidence="1">Uncharacterized protein</fullName>
    </submittedName>
</protein>
<evidence type="ECO:0000313" key="1">
    <source>
        <dbReference type="EMBL" id="MBS4537719.1"/>
    </source>
</evidence>
<proteinExistence type="predicted"/>
<evidence type="ECO:0000313" key="2">
    <source>
        <dbReference type="Proteomes" id="UP000724672"/>
    </source>
</evidence>
<gene>
    <name evidence="1" type="ORF">GOQ27_04550</name>
</gene>
<sequence>MKALITDEYDEGASIIEGPEEIIKRLKEYLLEFDNYEHPGCWGTEEFINYLNDVILMKSDEKVIILELWIYDYDETLPKLKI</sequence>
<keyword evidence="2" id="KW-1185">Reference proteome</keyword>